<dbReference type="RefSeq" id="WP_014868626.1">
    <property type="nucleotide sequence ID" value="NZ_AP018493.1"/>
</dbReference>
<evidence type="ECO:0000313" key="2">
    <source>
        <dbReference type="EMBL" id="BBC61718.1"/>
    </source>
</evidence>
<protein>
    <recommendedName>
        <fullName evidence="4">Exo-alpha-sialidase</fullName>
    </recommendedName>
</protein>
<accession>A0A2Z5Y4K9</accession>
<dbReference type="PANTHER" id="PTHR38792">
    <property type="entry name" value="BNR/ASP-BOX REPEAT DOMAIN PROTEIN (AFU_ORTHOLOGUE AFUA_7G06430)-RELATED"/>
    <property type="match status" value="1"/>
</dbReference>
<dbReference type="PROSITE" id="PS51257">
    <property type="entry name" value="PROKAR_LIPOPROTEIN"/>
    <property type="match status" value="1"/>
</dbReference>
<name>A0A2Z5Y4K9_9ENTE</name>
<keyword evidence="1" id="KW-0732">Signal</keyword>
<gene>
    <name evidence="2" type="ORF">DAT561_p1015</name>
</gene>
<keyword evidence="2" id="KW-0614">Plasmid</keyword>
<evidence type="ECO:0000256" key="1">
    <source>
        <dbReference type="SAM" id="SignalP"/>
    </source>
</evidence>
<feature type="chain" id="PRO_5016277525" description="Exo-alpha-sialidase" evidence="1">
    <location>
        <begin position="27"/>
        <end position="383"/>
    </location>
</feature>
<evidence type="ECO:0000313" key="3">
    <source>
        <dbReference type="Proteomes" id="UP000269226"/>
    </source>
</evidence>
<dbReference type="GeneID" id="39499687"/>
<evidence type="ECO:0008006" key="4">
    <source>
        <dbReference type="Google" id="ProtNLM"/>
    </source>
</evidence>
<organism evidence="2 3">
    <name type="scientific">Melissococcus plutonius</name>
    <dbReference type="NCBI Taxonomy" id="33970"/>
    <lineage>
        <taxon>Bacteria</taxon>
        <taxon>Bacillati</taxon>
        <taxon>Bacillota</taxon>
        <taxon>Bacilli</taxon>
        <taxon>Lactobacillales</taxon>
        <taxon>Enterococcaceae</taxon>
        <taxon>Melissococcus</taxon>
    </lineage>
</organism>
<geneLocation type="plasmid" evidence="3">
    <name>pmp1 dat561 dna</name>
</geneLocation>
<proteinExistence type="predicted"/>
<dbReference type="Proteomes" id="UP000269226">
    <property type="component" value="Plasmid pMP1"/>
</dbReference>
<dbReference type="Gene3D" id="2.120.10.10">
    <property type="match status" value="1"/>
</dbReference>
<feature type="signal peptide" evidence="1">
    <location>
        <begin position="1"/>
        <end position="26"/>
    </location>
</feature>
<dbReference type="InterPro" id="IPR036278">
    <property type="entry name" value="Sialidase_sf"/>
</dbReference>
<dbReference type="EMBL" id="AP018493">
    <property type="protein sequence ID" value="BBC61718.1"/>
    <property type="molecule type" value="Genomic_DNA"/>
</dbReference>
<dbReference type="CDD" id="cd15482">
    <property type="entry name" value="Sialidase_non-viral"/>
    <property type="match status" value="1"/>
</dbReference>
<dbReference type="SUPFAM" id="SSF50939">
    <property type="entry name" value="Sialidases"/>
    <property type="match status" value="1"/>
</dbReference>
<reference evidence="2 3" key="1">
    <citation type="submission" date="2018-01" db="EMBL/GenBank/DDBJ databases">
        <title>Whole genome sequence of Melissococcus plutonius DAT561.</title>
        <authorList>
            <person name="Okumura K."/>
            <person name="Takamatsu D."/>
            <person name="Okura M."/>
        </authorList>
    </citation>
    <scope>NUCLEOTIDE SEQUENCE [LARGE SCALE GENOMIC DNA]</scope>
    <source>
        <strain evidence="2 3">DAT561</strain>
        <plasmid evidence="3">pmp1 dat561 dna</plasmid>
    </source>
</reference>
<sequence length="383" mass="42614">MKKITIVSFIAFVACLFGLRNTSVFAKNYDATNKIVTIAEKADDSVQPNILYGRGMVTNHTTNEFNGRMYATFENYVSGVPYFKIYESTDHGNSWNHISNVKDQVNGWGLRYQPFLYELPETLGDLPKGTLICAGNSIPKDLSKTKIDLYKSLDHGRTWDYLSTIDEGGKAVPDQIDATPVWEPFLAMIDHQLVCYYSDERDPAHSQKLIHKVSKNGIDWGNQVEDVVFSAKKARPGMATVAKMKNGKYIMTYEVVGNGAHYSNYKLSEDAIHWNPEDEGIKFADGGSPYVTVLADGTIVANTANSPLYLNKNNGEGKWETLQIPMPGAYSRSLTALPNNQLLIVSGGSYAHPTEHVDNIATSMVFTIPKNNAFQLTNNFIIK</sequence>
<dbReference type="PANTHER" id="PTHR38792:SF3">
    <property type="entry name" value="BNR_ASP-BOX REPEAT DOMAIN PROTEIN (AFU_ORTHOLOGUE AFUA_7G06430)-RELATED"/>
    <property type="match status" value="1"/>
</dbReference>
<dbReference type="AlphaFoldDB" id="A0A2Z5Y4K9"/>